<accession>A0A9P4UFL3</accession>
<reference evidence="6" key="1">
    <citation type="journal article" date="2020" name="Stud. Mycol.">
        <title>101 Dothideomycetes genomes: a test case for predicting lifestyles and emergence of pathogens.</title>
        <authorList>
            <person name="Haridas S."/>
            <person name="Albert R."/>
            <person name="Binder M."/>
            <person name="Bloem J."/>
            <person name="Labutti K."/>
            <person name="Salamov A."/>
            <person name="Andreopoulos B."/>
            <person name="Baker S."/>
            <person name="Barry K."/>
            <person name="Bills G."/>
            <person name="Bluhm B."/>
            <person name="Cannon C."/>
            <person name="Castanera R."/>
            <person name="Culley D."/>
            <person name="Daum C."/>
            <person name="Ezra D."/>
            <person name="Gonzalez J."/>
            <person name="Henrissat B."/>
            <person name="Kuo A."/>
            <person name="Liang C."/>
            <person name="Lipzen A."/>
            <person name="Lutzoni F."/>
            <person name="Magnuson J."/>
            <person name="Mondo S."/>
            <person name="Nolan M."/>
            <person name="Ohm R."/>
            <person name="Pangilinan J."/>
            <person name="Park H.-J."/>
            <person name="Ramirez L."/>
            <person name="Alfaro M."/>
            <person name="Sun H."/>
            <person name="Tritt A."/>
            <person name="Yoshinaga Y."/>
            <person name="Zwiers L.-H."/>
            <person name="Turgeon B."/>
            <person name="Goodwin S."/>
            <person name="Spatafora J."/>
            <person name="Crous P."/>
            <person name="Grigoriev I."/>
        </authorList>
    </citation>
    <scope>NUCLEOTIDE SEQUENCE</scope>
    <source>
        <strain evidence="6">CBS 690.94</strain>
    </source>
</reference>
<dbReference type="InterPro" id="IPR020624">
    <property type="entry name" value="Schiff_base-form_aldolases_CS"/>
</dbReference>
<keyword evidence="1 3" id="KW-0456">Lyase</keyword>
<feature type="binding site" evidence="5">
    <location>
        <position position="49"/>
    </location>
    <ligand>
        <name>pyruvate</name>
        <dbReference type="ChEBI" id="CHEBI:15361"/>
    </ligand>
</feature>
<evidence type="ECO:0000313" key="7">
    <source>
        <dbReference type="Proteomes" id="UP000799764"/>
    </source>
</evidence>
<dbReference type="InterPro" id="IPR002220">
    <property type="entry name" value="DapA-like"/>
</dbReference>
<dbReference type="Pfam" id="PF00701">
    <property type="entry name" value="DHDPS"/>
    <property type="match status" value="1"/>
</dbReference>
<feature type="active site" description="Schiff-base intermediate with substrate" evidence="4">
    <location>
        <position position="172"/>
    </location>
</feature>
<name>A0A9P4UFL3_9PLEO</name>
<evidence type="ECO:0000256" key="3">
    <source>
        <dbReference type="PIRNR" id="PIRNR001365"/>
    </source>
</evidence>
<dbReference type="GO" id="GO:0008840">
    <property type="term" value="F:4-hydroxy-tetrahydrodipicolinate synthase activity"/>
    <property type="evidence" value="ECO:0007669"/>
    <property type="project" value="TreeGrafter"/>
</dbReference>
<evidence type="ECO:0000256" key="5">
    <source>
        <dbReference type="PIRSR" id="PIRSR001365-2"/>
    </source>
</evidence>
<dbReference type="PANTHER" id="PTHR12128:SF66">
    <property type="entry name" value="4-HYDROXY-2-OXOGLUTARATE ALDOLASE, MITOCHONDRIAL"/>
    <property type="match status" value="1"/>
</dbReference>
<keyword evidence="2" id="KW-0704">Schiff base</keyword>
<dbReference type="EMBL" id="MU001497">
    <property type="protein sequence ID" value="KAF2447367.1"/>
    <property type="molecule type" value="Genomic_DNA"/>
</dbReference>
<dbReference type="SMART" id="SM01130">
    <property type="entry name" value="DHDPS"/>
    <property type="match status" value="1"/>
</dbReference>
<evidence type="ECO:0000256" key="1">
    <source>
        <dbReference type="ARBA" id="ARBA00023239"/>
    </source>
</evidence>
<comment type="caution">
    <text evidence="6">The sequence shown here is derived from an EMBL/GenBank/DDBJ whole genome shotgun (WGS) entry which is preliminary data.</text>
</comment>
<organism evidence="6 7">
    <name type="scientific">Karstenula rhodostoma CBS 690.94</name>
    <dbReference type="NCBI Taxonomy" id="1392251"/>
    <lineage>
        <taxon>Eukaryota</taxon>
        <taxon>Fungi</taxon>
        <taxon>Dikarya</taxon>
        <taxon>Ascomycota</taxon>
        <taxon>Pezizomycotina</taxon>
        <taxon>Dothideomycetes</taxon>
        <taxon>Pleosporomycetidae</taxon>
        <taxon>Pleosporales</taxon>
        <taxon>Massarineae</taxon>
        <taxon>Didymosphaeriaceae</taxon>
        <taxon>Karstenula</taxon>
    </lineage>
</organism>
<gene>
    <name evidence="6" type="ORF">P171DRAFT_511636</name>
</gene>
<dbReference type="CDD" id="cd00408">
    <property type="entry name" value="DHDPS-like"/>
    <property type="match status" value="1"/>
</dbReference>
<dbReference type="AlphaFoldDB" id="A0A9P4UFL3"/>
<dbReference type="Gene3D" id="3.20.20.70">
    <property type="entry name" value="Aldolase class I"/>
    <property type="match status" value="1"/>
</dbReference>
<evidence type="ECO:0000313" key="6">
    <source>
        <dbReference type="EMBL" id="KAF2447367.1"/>
    </source>
</evidence>
<dbReference type="PANTHER" id="PTHR12128">
    <property type="entry name" value="DIHYDRODIPICOLINATE SYNTHASE"/>
    <property type="match status" value="1"/>
</dbReference>
<dbReference type="PROSITE" id="PS00665">
    <property type="entry name" value="DHDPS_1"/>
    <property type="match status" value="1"/>
</dbReference>
<sequence>MTLPAGIYCPIVSFFEPTLDQQLDIPTHVRHVQFLGRAGVQGVVVQGSTGEAVALSSEEKKTLIKSAKDALEEIGSQALVIAGTVGAQSTRQAIELSRDASQAGADYVLVLPPSFYPAAMNPDSILGFYNELASASPIPVIVYSYPGVCSGINMDSDLLIRIAAHPNVHGVKHTDHDVGRMARMVRAREQLAPFTVLGGATDYLLGAAAYGVQGAITGSANVAPRVCIKVFGLASTGRIEEAKTLALEISRAEWALGKGNILGTKYATVYANGYPGTAALCRRPLPVVSDATRQHVEQECSDIIALERQLEKEGYDGRLKSRTNGKTNGHA</sequence>
<dbReference type="Proteomes" id="UP000799764">
    <property type="component" value="Unassembled WGS sequence"/>
</dbReference>
<protein>
    <submittedName>
        <fullName evidence="6">Aldolase</fullName>
    </submittedName>
</protein>
<feature type="binding site" evidence="5">
    <location>
        <position position="216"/>
    </location>
    <ligand>
        <name>pyruvate</name>
        <dbReference type="ChEBI" id="CHEBI:15361"/>
    </ligand>
</feature>
<comment type="similarity">
    <text evidence="3">Belongs to the DapA family.</text>
</comment>
<dbReference type="SUPFAM" id="SSF51569">
    <property type="entry name" value="Aldolase"/>
    <property type="match status" value="1"/>
</dbReference>
<proteinExistence type="inferred from homology"/>
<dbReference type="OrthoDB" id="191315at2759"/>
<dbReference type="PIRSF" id="PIRSF001365">
    <property type="entry name" value="DHDPS"/>
    <property type="match status" value="1"/>
</dbReference>
<keyword evidence="7" id="KW-1185">Reference proteome</keyword>
<feature type="active site" description="Proton donor/acceptor" evidence="4">
    <location>
        <position position="143"/>
    </location>
</feature>
<dbReference type="PRINTS" id="PR00146">
    <property type="entry name" value="DHPICSNTHASE"/>
</dbReference>
<dbReference type="InterPro" id="IPR013785">
    <property type="entry name" value="Aldolase_TIM"/>
</dbReference>
<evidence type="ECO:0000256" key="4">
    <source>
        <dbReference type="PIRSR" id="PIRSR001365-1"/>
    </source>
</evidence>
<evidence type="ECO:0000256" key="2">
    <source>
        <dbReference type="ARBA" id="ARBA00023270"/>
    </source>
</evidence>